<organism evidence="5 6">
    <name type="scientific">Priapulus caudatus</name>
    <name type="common">Priapulid worm</name>
    <dbReference type="NCBI Taxonomy" id="37621"/>
    <lineage>
        <taxon>Eukaryota</taxon>
        <taxon>Metazoa</taxon>
        <taxon>Ecdysozoa</taxon>
        <taxon>Scalidophora</taxon>
        <taxon>Priapulida</taxon>
        <taxon>Priapulimorpha</taxon>
        <taxon>Priapulimorphida</taxon>
        <taxon>Priapulidae</taxon>
        <taxon>Priapulus</taxon>
    </lineage>
</organism>
<feature type="domain" description="DUF1308" evidence="3">
    <location>
        <begin position="494"/>
        <end position="654"/>
    </location>
</feature>
<sequence>MSGESQPMTSLPVAGENVPCEVCGDSCDCESRALFVLLRHLMAKGKNMLDRCEAYANVAGSQKLRTRIQAELKFLNRLKQGMESGSIVVEDTHLKSSNLSHLSAILDTVETASGTTGEGGYGEKTIVDQARDYVTAAADHPVFYRPPSVAFRFFGGVTREMADHLMRMRVDVRGDVLPRENEAAPATVAPPRDAASDEAGTTPCDLTSEVLPSCGRIRDRLLLVCDDERRTGGEGRAAVAPEEESGYSACEETRGFNPRRDDYQICVGDAVLRPPATVTDVRQPTVVVSRTILTSESHTRSSACLDDVHADPDTAVCLDHVHADPDTAACLDHVHAHPDTAACLDHVHADPDTAACLDHVHADPDTAVCLDHVHADPDTAACLDHVHADPDTAVCLDHVHADPDTAACLDHVHADPDTVPYIDNASAFPGTASCFDNVHAPPDTAPCPDNVSAIPGTTRDSLDNTPTSPATAPCIDNVPALPVTASSMDIVHAINLDITALVAYTSSLTNGGCRYVFKQAVLAGQASREREHPALPEMQKHMQGRKLYICESAHRDFDNIITTLGGTTEKQRAADLLARLTLVADNPSPRAVALRDSGKINARSKVIFGTGDSLRAVTLTANTGFVRAAEQQGVRFASIFHSARSLTEAKEHQAVPL</sequence>
<evidence type="ECO:0000259" key="4">
    <source>
        <dbReference type="Pfam" id="PF18474"/>
    </source>
</evidence>
<feature type="domain" description="DUF5614" evidence="4">
    <location>
        <begin position="38"/>
        <end position="111"/>
    </location>
</feature>
<dbReference type="InterPro" id="IPR010733">
    <property type="entry name" value="DUF1308"/>
</dbReference>
<proteinExistence type="inferred from homology"/>
<evidence type="ECO:0000313" key="6">
    <source>
        <dbReference type="RefSeq" id="XP_014666218.1"/>
    </source>
</evidence>
<keyword evidence="5" id="KW-1185">Reference proteome</keyword>
<dbReference type="PANTHER" id="PTHR13379">
    <property type="entry name" value="UNCHARACTERIZED DUF1308"/>
    <property type="match status" value="1"/>
</dbReference>
<dbReference type="Proteomes" id="UP000695022">
    <property type="component" value="Unplaced"/>
</dbReference>
<comment type="similarity">
    <text evidence="1">Belongs to the UPF0415 family.</text>
</comment>
<reference evidence="6" key="1">
    <citation type="submission" date="2025-08" db="UniProtKB">
        <authorList>
            <consortium name="RefSeq"/>
        </authorList>
    </citation>
    <scope>IDENTIFICATION</scope>
</reference>
<evidence type="ECO:0000259" key="3">
    <source>
        <dbReference type="Pfam" id="PF07000"/>
    </source>
</evidence>
<feature type="region of interest" description="Disordered" evidence="2">
    <location>
        <begin position="181"/>
        <end position="204"/>
    </location>
</feature>
<dbReference type="PANTHER" id="PTHR13379:SF0">
    <property type="entry name" value="UPF0415 PROTEIN C7ORF25"/>
    <property type="match status" value="1"/>
</dbReference>
<evidence type="ECO:0000256" key="1">
    <source>
        <dbReference type="ARBA" id="ARBA00006588"/>
    </source>
</evidence>
<dbReference type="RefSeq" id="XP_014666218.1">
    <property type="nucleotide sequence ID" value="XM_014810732.1"/>
</dbReference>
<gene>
    <name evidence="6" type="primary">LOC106808150</name>
</gene>
<evidence type="ECO:0000256" key="2">
    <source>
        <dbReference type="SAM" id="MobiDB-lite"/>
    </source>
</evidence>
<feature type="region of interest" description="Disordered" evidence="2">
    <location>
        <begin position="234"/>
        <end position="253"/>
    </location>
</feature>
<feature type="domain" description="DUF5614" evidence="4">
    <location>
        <begin position="116"/>
        <end position="182"/>
    </location>
</feature>
<evidence type="ECO:0000313" key="5">
    <source>
        <dbReference type="Proteomes" id="UP000695022"/>
    </source>
</evidence>
<protein>
    <submittedName>
        <fullName evidence="6">UPF0415 protein C7orf25 homolog</fullName>
    </submittedName>
</protein>
<accession>A0ABM1E1Z7</accession>
<dbReference type="Pfam" id="PF18474">
    <property type="entry name" value="DUF5614"/>
    <property type="match status" value="2"/>
</dbReference>
<name>A0ABM1E1Z7_PRICU</name>
<dbReference type="InterPro" id="IPR041076">
    <property type="entry name" value="DUF5614"/>
</dbReference>
<dbReference type="Pfam" id="PF07000">
    <property type="entry name" value="DUF1308"/>
    <property type="match status" value="1"/>
</dbReference>
<dbReference type="GeneID" id="106808150"/>